<dbReference type="AlphaFoldDB" id="A0A5B1CLK7"/>
<dbReference type="OrthoDB" id="270715at2"/>
<gene>
    <name evidence="2" type="ORF">LF1_31990</name>
</gene>
<evidence type="ECO:0000313" key="3">
    <source>
        <dbReference type="Proteomes" id="UP000322699"/>
    </source>
</evidence>
<evidence type="ECO:0000313" key="2">
    <source>
        <dbReference type="EMBL" id="KAA1260659.1"/>
    </source>
</evidence>
<dbReference type="EMBL" id="VRLW01000001">
    <property type="protein sequence ID" value="KAA1260659.1"/>
    <property type="molecule type" value="Genomic_DNA"/>
</dbReference>
<feature type="domain" description="Transposase (putative) YhgA-like" evidence="1">
    <location>
        <begin position="6"/>
        <end position="198"/>
    </location>
</feature>
<comment type="caution">
    <text evidence="2">The sequence shown here is derived from an EMBL/GenBank/DDBJ whole genome shotgun (WGS) entry which is preliminary data.</text>
</comment>
<keyword evidence="3" id="KW-1185">Reference proteome</keyword>
<dbReference type="PANTHER" id="PTHR34611">
    <property type="match status" value="1"/>
</dbReference>
<proteinExistence type="predicted"/>
<name>A0A5B1CLK7_9BACT</name>
<accession>A0A5B1CLK7</accession>
<dbReference type="GO" id="GO:1990238">
    <property type="term" value="F:double-stranded DNA endonuclease activity"/>
    <property type="evidence" value="ECO:0007669"/>
    <property type="project" value="TreeGrafter"/>
</dbReference>
<dbReference type="InterPro" id="IPR006842">
    <property type="entry name" value="Transposase_31"/>
</dbReference>
<dbReference type="GO" id="GO:0006310">
    <property type="term" value="P:DNA recombination"/>
    <property type="evidence" value="ECO:0007669"/>
    <property type="project" value="TreeGrafter"/>
</dbReference>
<organism evidence="2 3">
    <name type="scientific">Rubripirellula obstinata</name>
    <dbReference type="NCBI Taxonomy" id="406547"/>
    <lineage>
        <taxon>Bacteria</taxon>
        <taxon>Pseudomonadati</taxon>
        <taxon>Planctomycetota</taxon>
        <taxon>Planctomycetia</taxon>
        <taxon>Pirellulales</taxon>
        <taxon>Pirellulaceae</taxon>
        <taxon>Rubripirellula</taxon>
    </lineage>
</organism>
<dbReference type="RefSeq" id="WP_068265972.1">
    <property type="nucleotide sequence ID" value="NZ_LWSK01000103.1"/>
</dbReference>
<evidence type="ECO:0000259" key="1">
    <source>
        <dbReference type="Pfam" id="PF04754"/>
    </source>
</evidence>
<dbReference type="InterPro" id="IPR051699">
    <property type="entry name" value="Rpn/YhgA-like_nuclease"/>
</dbReference>
<dbReference type="Proteomes" id="UP000322699">
    <property type="component" value="Unassembled WGS sequence"/>
</dbReference>
<protein>
    <submittedName>
        <fullName evidence="2">Putative transposase</fullName>
    </submittedName>
</protein>
<dbReference type="PANTHER" id="PTHR34611:SF2">
    <property type="entry name" value="INACTIVE RECOMBINATION-PROMOTING NUCLEASE-LIKE PROTEIN RPNE-RELATED"/>
    <property type="match status" value="1"/>
</dbReference>
<reference evidence="2 3" key="1">
    <citation type="submission" date="2019-08" db="EMBL/GenBank/DDBJ databases">
        <title>Deep-cultivation of Planctomycetes and their phenomic and genomic characterization uncovers novel biology.</title>
        <authorList>
            <person name="Wiegand S."/>
            <person name="Jogler M."/>
            <person name="Boedeker C."/>
            <person name="Pinto D."/>
            <person name="Vollmers J."/>
            <person name="Rivas-Marin E."/>
            <person name="Kohn T."/>
            <person name="Peeters S.H."/>
            <person name="Heuer A."/>
            <person name="Rast P."/>
            <person name="Oberbeckmann S."/>
            <person name="Bunk B."/>
            <person name="Jeske O."/>
            <person name="Meyerdierks A."/>
            <person name="Storesund J.E."/>
            <person name="Kallscheuer N."/>
            <person name="Luecker S."/>
            <person name="Lage O.M."/>
            <person name="Pohl T."/>
            <person name="Merkel B.J."/>
            <person name="Hornburger P."/>
            <person name="Mueller R.-W."/>
            <person name="Bruemmer F."/>
            <person name="Labrenz M."/>
            <person name="Spormann A.M."/>
            <person name="Op Den Camp H."/>
            <person name="Overmann J."/>
            <person name="Amann R."/>
            <person name="Jetten M.S.M."/>
            <person name="Mascher T."/>
            <person name="Medema M.H."/>
            <person name="Devos D.P."/>
            <person name="Kaster A.-K."/>
            <person name="Ovreas L."/>
            <person name="Rohde M."/>
            <person name="Galperin M.Y."/>
            <person name="Jogler C."/>
        </authorList>
    </citation>
    <scope>NUCLEOTIDE SEQUENCE [LARGE SCALE GENOMIC DNA]</scope>
    <source>
        <strain evidence="2 3">LF1</strain>
    </source>
</reference>
<sequence>MDQLPTPHNNFFHFALSHLPSARSLIATQLDAEALKELKLETLKLETLKLETLKLETGSYVDSDLREKFSDLLFSVELAHPKNSESREANVYFLFEHKSQSDSTTVLQLLSYIIRIWEKRLRDGLGLCPIVPLVVYHGETGWTAARKLADLIDGPEALSAYQVNFEFPLLDLNRLSDQEIDGEPILRSSLRLLKYVAALNWFSICTTS</sequence>
<dbReference type="Pfam" id="PF04754">
    <property type="entry name" value="Transposase_31"/>
    <property type="match status" value="1"/>
</dbReference>